<proteinExistence type="predicted"/>
<keyword evidence="2" id="KW-1185">Reference proteome</keyword>
<dbReference type="AlphaFoldDB" id="A0A6G1JP55"/>
<organism evidence="1 2">
    <name type="scientific">Pleomassaria siparia CBS 279.74</name>
    <dbReference type="NCBI Taxonomy" id="1314801"/>
    <lineage>
        <taxon>Eukaryota</taxon>
        <taxon>Fungi</taxon>
        <taxon>Dikarya</taxon>
        <taxon>Ascomycota</taxon>
        <taxon>Pezizomycotina</taxon>
        <taxon>Dothideomycetes</taxon>
        <taxon>Pleosporomycetidae</taxon>
        <taxon>Pleosporales</taxon>
        <taxon>Pleomassariaceae</taxon>
        <taxon>Pleomassaria</taxon>
    </lineage>
</organism>
<dbReference type="AntiFam" id="ANF00034">
    <property type="entry name" value="Antisense to 5.8S rRNA"/>
</dbReference>
<dbReference type="OrthoDB" id="2437458at2759"/>
<dbReference type="Proteomes" id="UP000799428">
    <property type="component" value="Unassembled WGS sequence"/>
</dbReference>
<dbReference type="EMBL" id="MU005856">
    <property type="protein sequence ID" value="KAF2702386.1"/>
    <property type="molecule type" value="Genomic_DNA"/>
</dbReference>
<accession>A0A6G1JP55</accession>
<reference evidence="1" key="1">
    <citation type="journal article" date="2020" name="Stud. Mycol.">
        <title>101 Dothideomycetes genomes: a test case for predicting lifestyles and emergence of pathogens.</title>
        <authorList>
            <person name="Haridas S."/>
            <person name="Albert R."/>
            <person name="Binder M."/>
            <person name="Bloem J."/>
            <person name="Labutti K."/>
            <person name="Salamov A."/>
            <person name="Andreopoulos B."/>
            <person name="Baker S."/>
            <person name="Barry K."/>
            <person name="Bills G."/>
            <person name="Bluhm B."/>
            <person name="Cannon C."/>
            <person name="Castanera R."/>
            <person name="Culley D."/>
            <person name="Daum C."/>
            <person name="Ezra D."/>
            <person name="Gonzalez J."/>
            <person name="Henrissat B."/>
            <person name="Kuo A."/>
            <person name="Liang C."/>
            <person name="Lipzen A."/>
            <person name="Lutzoni F."/>
            <person name="Magnuson J."/>
            <person name="Mondo S."/>
            <person name="Nolan M."/>
            <person name="Ohm R."/>
            <person name="Pangilinan J."/>
            <person name="Park H.-J."/>
            <person name="Ramirez L."/>
            <person name="Alfaro M."/>
            <person name="Sun H."/>
            <person name="Tritt A."/>
            <person name="Yoshinaga Y."/>
            <person name="Zwiers L.-H."/>
            <person name="Turgeon B."/>
            <person name="Goodwin S."/>
            <person name="Spatafora J."/>
            <person name="Crous P."/>
            <person name="Grigoriev I."/>
        </authorList>
    </citation>
    <scope>NUCLEOTIDE SEQUENCE</scope>
    <source>
        <strain evidence="1">CBS 279.74</strain>
    </source>
</reference>
<evidence type="ECO:0000313" key="1">
    <source>
        <dbReference type="EMBL" id="KAF2702386.1"/>
    </source>
</evidence>
<sequence>RFNNLLNSTIHTTYRILLHSLLMPELRDLLMIIILLQVYLRKPCYDFYFL</sequence>
<protein>
    <submittedName>
        <fullName evidence="1">Uncharacterized protein</fullName>
    </submittedName>
</protein>
<gene>
    <name evidence="1" type="ORF">K504DRAFT_394470</name>
</gene>
<name>A0A6G1JP55_9PLEO</name>
<evidence type="ECO:0000313" key="2">
    <source>
        <dbReference type="Proteomes" id="UP000799428"/>
    </source>
</evidence>
<feature type="non-terminal residue" evidence="1">
    <location>
        <position position="1"/>
    </location>
</feature>